<dbReference type="Proteomes" id="UP000298596">
    <property type="component" value="Chromosome"/>
</dbReference>
<reference evidence="2 3" key="1">
    <citation type="submission" date="2018-09" db="EMBL/GenBank/DDBJ databases">
        <title>Whole genome based analysis of evolution and adaptive divergence in Indian and Brazilian strains of Azospirillum brasilense.</title>
        <authorList>
            <person name="Singh C."/>
            <person name="Tripathi A.K."/>
        </authorList>
    </citation>
    <scope>NUCLEOTIDE SEQUENCE [LARGE SCALE GENOMIC DNA]</scope>
    <source>
        <strain evidence="2 3">MTCC4036</strain>
    </source>
</reference>
<evidence type="ECO:0000313" key="2">
    <source>
        <dbReference type="EMBL" id="QCO01807.1"/>
    </source>
</evidence>
<gene>
    <name evidence="2" type="ORF">D3867_06975</name>
</gene>
<organism evidence="2 3">
    <name type="scientific">Azospirillum brasilense</name>
    <dbReference type="NCBI Taxonomy" id="192"/>
    <lineage>
        <taxon>Bacteria</taxon>
        <taxon>Pseudomonadati</taxon>
        <taxon>Pseudomonadota</taxon>
        <taxon>Alphaproteobacteria</taxon>
        <taxon>Rhodospirillales</taxon>
        <taxon>Azospirillaceae</taxon>
        <taxon>Azospirillum</taxon>
    </lineage>
</organism>
<accession>A0A4D8PV81</accession>
<protein>
    <submittedName>
        <fullName evidence="2">Uncharacterized protein</fullName>
    </submittedName>
</protein>
<dbReference type="EMBL" id="CP032330">
    <property type="protein sequence ID" value="QCO01807.1"/>
    <property type="molecule type" value="Genomic_DNA"/>
</dbReference>
<feature type="region of interest" description="Disordered" evidence="1">
    <location>
        <begin position="1"/>
        <end position="56"/>
    </location>
</feature>
<feature type="compositionally biased region" description="Low complexity" evidence="1">
    <location>
        <begin position="27"/>
        <end position="42"/>
    </location>
</feature>
<evidence type="ECO:0000256" key="1">
    <source>
        <dbReference type="SAM" id="MobiDB-lite"/>
    </source>
</evidence>
<name>A0A4D8PV81_AZOBR</name>
<evidence type="ECO:0000313" key="3">
    <source>
        <dbReference type="Proteomes" id="UP000298596"/>
    </source>
</evidence>
<proteinExistence type="predicted"/>
<sequence>MQPLSLSRPGRGWPEGPGEGPARIKRLPLAGTLTLPPLRGGPLPLPGRERGQSASAVQVRPIVSAVLAMADRQVPARSGGIETAKRMV</sequence>
<dbReference type="AlphaFoldDB" id="A0A4D8PV81"/>